<dbReference type="CDD" id="cd06992">
    <property type="entry name" value="cupin_GDO-like_C"/>
    <property type="match status" value="1"/>
</dbReference>
<evidence type="ECO:0000256" key="1">
    <source>
        <dbReference type="ARBA" id="ARBA00022964"/>
    </source>
</evidence>
<dbReference type="InterPro" id="IPR014710">
    <property type="entry name" value="RmlC-like_jellyroll"/>
</dbReference>
<evidence type="ECO:0000259" key="3">
    <source>
        <dbReference type="Pfam" id="PF07883"/>
    </source>
</evidence>
<dbReference type="Pfam" id="PF07883">
    <property type="entry name" value="Cupin_2"/>
    <property type="match status" value="2"/>
</dbReference>
<dbReference type="GO" id="GO:0051213">
    <property type="term" value="F:dioxygenase activity"/>
    <property type="evidence" value="ECO:0007669"/>
    <property type="project" value="UniProtKB-KW"/>
</dbReference>
<dbReference type="STRING" id="477184.KYC_05334"/>
<dbReference type="FunFam" id="2.60.120.10:FF:000274">
    <property type="entry name" value="Gentisate 1,2-dioxygenase"/>
    <property type="match status" value="1"/>
</dbReference>
<dbReference type="eggNOG" id="COG3435">
    <property type="taxonomic scope" value="Bacteria"/>
</dbReference>
<dbReference type="PANTHER" id="PTHR41517:SF1">
    <property type="entry name" value="CUPIN"/>
    <property type="match status" value="1"/>
</dbReference>
<evidence type="ECO:0000313" key="4">
    <source>
        <dbReference type="EMBL" id="EHK67450.1"/>
    </source>
</evidence>
<dbReference type="InterPro" id="IPR011051">
    <property type="entry name" value="RmlC_Cupin_sf"/>
</dbReference>
<evidence type="ECO:0000313" key="5">
    <source>
        <dbReference type="Proteomes" id="UP000003113"/>
    </source>
</evidence>
<dbReference type="EMBL" id="AGUF01000023">
    <property type="protein sequence ID" value="EHK67450.1"/>
    <property type="molecule type" value="Genomic_DNA"/>
</dbReference>
<feature type="domain" description="Cupin type-2" evidence="3">
    <location>
        <begin position="280"/>
        <end position="346"/>
    </location>
</feature>
<dbReference type="PANTHER" id="PTHR41517">
    <property type="entry name" value="1,2-DIOXYGENASE PROTEIN-RELATED"/>
    <property type="match status" value="1"/>
</dbReference>
<keyword evidence="5" id="KW-1185">Reference proteome</keyword>
<gene>
    <name evidence="4" type="ORF">KYC_05334</name>
</gene>
<dbReference type="AlphaFoldDB" id="H0F2S8"/>
<keyword evidence="1 4" id="KW-0223">Dioxygenase</keyword>
<evidence type="ECO:0000256" key="2">
    <source>
        <dbReference type="ARBA" id="ARBA00023002"/>
    </source>
</evidence>
<feature type="domain" description="Cupin type-2" evidence="3">
    <location>
        <begin position="108"/>
        <end position="174"/>
    </location>
</feature>
<accession>H0F2S8</accession>
<dbReference type="InterPro" id="IPR013096">
    <property type="entry name" value="Cupin_2"/>
</dbReference>
<comment type="caution">
    <text evidence="4">The sequence shown here is derived from an EMBL/GenBank/DDBJ whole genome shotgun (WGS) entry which is preliminary data.</text>
</comment>
<protein>
    <submittedName>
        <fullName evidence="4">Gentisate 1,2-dioxygenase</fullName>
    </submittedName>
</protein>
<dbReference type="SUPFAM" id="SSF51182">
    <property type="entry name" value="RmlC-like cupins"/>
    <property type="match status" value="1"/>
</dbReference>
<dbReference type="Proteomes" id="UP000003113">
    <property type="component" value="Unassembled WGS sequence"/>
</dbReference>
<dbReference type="OrthoDB" id="285029at2"/>
<dbReference type="Gene3D" id="2.60.120.10">
    <property type="entry name" value="Jelly Rolls"/>
    <property type="match status" value="1"/>
</dbReference>
<sequence>MEANRYDTYSENTAGRANVADSPERVAYYEELARLETGALWTVANKIEPWAPRSASVPVVWRYQDLRGHVLRSAELVSPEEAGRRVIYLNNPGRRDVAAAVGWLYSGLQVMKPGELASAHAHSHSALRFIMEGRGAYTVVDGHKMTLGANDFVLTPNGTWHEHGVAQDGTTCIWQDGLDIPLVNALEAGFYAVHPDLNQTVTHPVDDTSGAWGGVALRPQVSGWTKPYSPLFKYEWEPTYEALRRYARTTAGSPYDGVLLEYVNPATGGAVMPTIGASMQLLRPGEHTKAHRHTGSFIYQVAKGSGFSIIDGQRFDWTERDIFCVPSWAIHEHANLSSNDDACLFCFNDLPVMRSLSLYREEVVKDNDGHQIPSKPLTTWSS</sequence>
<proteinExistence type="predicted"/>
<name>H0F2S8_9BURK</name>
<keyword evidence="2" id="KW-0560">Oxidoreductase</keyword>
<dbReference type="CDD" id="cd02216">
    <property type="entry name" value="cupin_GDO-like_N"/>
    <property type="match status" value="1"/>
</dbReference>
<reference evidence="4 5" key="1">
    <citation type="journal article" date="2012" name="J. Bacteriol.">
        <title>Genome sequence of the highly efficient arsenite-oxidizing bacterium Achromobacter arsenitoxydans SY8.</title>
        <authorList>
            <person name="Li X."/>
            <person name="Hu Y."/>
            <person name="Gong J."/>
            <person name="Lin Y."/>
            <person name="Johnstone L."/>
            <person name="Rensing C."/>
            <person name="Wang G."/>
        </authorList>
    </citation>
    <scope>NUCLEOTIDE SEQUENCE [LARGE SCALE GENOMIC DNA]</scope>
    <source>
        <strain evidence="4 5">SY8</strain>
    </source>
</reference>
<dbReference type="PATRIC" id="fig|477184.5.peg.1052"/>
<dbReference type="InterPro" id="IPR047183">
    <property type="entry name" value="GDO-like"/>
</dbReference>
<dbReference type="RefSeq" id="WP_008159599.1">
    <property type="nucleotide sequence ID" value="NZ_AGUF01000023.1"/>
</dbReference>
<organism evidence="4 5">
    <name type="scientific">Achromobacter arsenitoxydans SY8</name>
    <dbReference type="NCBI Taxonomy" id="477184"/>
    <lineage>
        <taxon>Bacteria</taxon>
        <taxon>Pseudomonadati</taxon>
        <taxon>Pseudomonadota</taxon>
        <taxon>Betaproteobacteria</taxon>
        <taxon>Burkholderiales</taxon>
        <taxon>Alcaligenaceae</taxon>
        <taxon>Achromobacter</taxon>
    </lineage>
</organism>